<dbReference type="SUPFAM" id="SSF52540">
    <property type="entry name" value="P-loop containing nucleoside triphosphate hydrolases"/>
    <property type="match status" value="2"/>
</dbReference>
<comment type="catalytic activity">
    <reaction evidence="9 10 11">
        <text>adenosine(37) in tRNA + dimethylallyl diphosphate = N(6)-dimethylallyladenosine(37) in tRNA + diphosphate</text>
        <dbReference type="Rhea" id="RHEA:26482"/>
        <dbReference type="Rhea" id="RHEA-COMP:10162"/>
        <dbReference type="Rhea" id="RHEA-COMP:10375"/>
        <dbReference type="ChEBI" id="CHEBI:33019"/>
        <dbReference type="ChEBI" id="CHEBI:57623"/>
        <dbReference type="ChEBI" id="CHEBI:74411"/>
        <dbReference type="ChEBI" id="CHEBI:74415"/>
        <dbReference type="EC" id="2.5.1.75"/>
    </reaction>
</comment>
<keyword evidence="6 10" id="KW-0547">Nucleotide-binding</keyword>
<comment type="cofactor">
    <cofactor evidence="1 10">
        <name>Mg(2+)</name>
        <dbReference type="ChEBI" id="CHEBI:18420"/>
    </cofactor>
</comment>
<evidence type="ECO:0000313" key="14">
    <source>
        <dbReference type="EMBL" id="QPD05157.1"/>
    </source>
</evidence>
<dbReference type="Proteomes" id="UP000593737">
    <property type="component" value="Chromosome"/>
</dbReference>
<protein>
    <recommendedName>
        <fullName evidence="10">tRNA dimethylallyltransferase</fullName>
        <ecNumber evidence="10">2.5.1.75</ecNumber>
    </recommendedName>
    <alternativeName>
        <fullName evidence="10">Dimethylallyl diphosphate:tRNA dimethylallyltransferase</fullName>
        <shortName evidence="10">DMAPP:tRNA dimethylallyltransferase</shortName>
        <shortName evidence="10">DMATase</shortName>
    </alternativeName>
    <alternativeName>
        <fullName evidence="10">Isopentenyl-diphosphate:tRNA isopentenyltransferase</fullName>
        <shortName evidence="10">IPP transferase</shortName>
        <shortName evidence="10">IPPT</shortName>
        <shortName evidence="10">IPTase</shortName>
    </alternativeName>
</protein>
<evidence type="ECO:0000256" key="6">
    <source>
        <dbReference type="ARBA" id="ARBA00022741"/>
    </source>
</evidence>
<keyword evidence="5 10" id="KW-0819">tRNA processing</keyword>
<dbReference type="EMBL" id="CP047423">
    <property type="protein sequence ID" value="QPD05157.1"/>
    <property type="molecule type" value="Genomic_DNA"/>
</dbReference>
<evidence type="ECO:0000256" key="4">
    <source>
        <dbReference type="ARBA" id="ARBA00022679"/>
    </source>
</evidence>
<evidence type="ECO:0000256" key="12">
    <source>
        <dbReference type="RuleBase" id="RU003784"/>
    </source>
</evidence>
<dbReference type="InterPro" id="IPR018022">
    <property type="entry name" value="IPT"/>
</dbReference>
<evidence type="ECO:0000256" key="2">
    <source>
        <dbReference type="ARBA" id="ARBA00003213"/>
    </source>
</evidence>
<comment type="caution">
    <text evidence="10">Lacks conserved residue(s) required for the propagation of feature annotation.</text>
</comment>
<reference evidence="14 15" key="1">
    <citation type="journal article" date="2020" name="ISME J.">
        <title>Enrichment and physiological characterization of a novel comammox Nitrospira indicates ammonium inhibition of complete nitrification.</title>
        <authorList>
            <person name="Sakoula D."/>
            <person name="Koch H."/>
            <person name="Frank J."/>
            <person name="Jetten M.S.M."/>
            <person name="van Kessel M.A.H.J."/>
            <person name="Lucker S."/>
        </authorList>
    </citation>
    <scope>NUCLEOTIDE SEQUENCE [LARGE SCALE GENOMIC DNA]</scope>
    <source>
        <strain evidence="14">Comreactor17</strain>
    </source>
</reference>
<keyword evidence="7 10" id="KW-0067">ATP-binding</keyword>
<evidence type="ECO:0000256" key="5">
    <source>
        <dbReference type="ARBA" id="ARBA00022694"/>
    </source>
</evidence>
<dbReference type="Gene3D" id="3.40.50.300">
    <property type="entry name" value="P-loop containing nucleotide triphosphate hydrolases"/>
    <property type="match status" value="1"/>
</dbReference>
<dbReference type="KEGG" id="nkf:Nkreftii_002931"/>
<feature type="site" description="Interaction with substrate tRNA" evidence="10">
    <location>
        <position position="148"/>
    </location>
</feature>
<evidence type="ECO:0000256" key="9">
    <source>
        <dbReference type="ARBA" id="ARBA00049563"/>
    </source>
</evidence>
<dbReference type="InterPro" id="IPR039657">
    <property type="entry name" value="Dimethylallyltransferase"/>
</dbReference>
<dbReference type="EC" id="2.5.1.75" evidence="10"/>
<evidence type="ECO:0000256" key="13">
    <source>
        <dbReference type="RuleBase" id="RU003785"/>
    </source>
</evidence>
<name>A0A7S8FFZ4_9BACT</name>
<organism evidence="14 15">
    <name type="scientific">Candidatus Nitrospira kreftii</name>
    <dbReference type="NCBI Taxonomy" id="2652173"/>
    <lineage>
        <taxon>Bacteria</taxon>
        <taxon>Pseudomonadati</taxon>
        <taxon>Nitrospirota</taxon>
        <taxon>Nitrospiria</taxon>
        <taxon>Nitrospirales</taxon>
        <taxon>Nitrospiraceae</taxon>
        <taxon>Nitrospira</taxon>
    </lineage>
</organism>
<feature type="region of interest" description="Interaction with substrate tRNA" evidence="10">
    <location>
        <begin position="60"/>
        <end position="63"/>
    </location>
</feature>
<dbReference type="InterPro" id="IPR027417">
    <property type="entry name" value="P-loop_NTPase"/>
</dbReference>
<feature type="site" description="Interaction with substrate tRNA" evidence="10">
    <location>
        <position position="126"/>
    </location>
</feature>
<gene>
    <name evidence="10" type="primary">miaA</name>
    <name evidence="14" type="ORF">Nkreftii_002931</name>
</gene>
<sequence>MKSIKIPGYDDQFLSRECMLPDHLYRYRPLVVLLGPTAVGKSRVATQVAKHFDTEILTADSRQVYRGMDIGTDKPTTAERQGVPHRLLDMVDPHEVFNAGWYRRVALDEIDRLYAANRLPFVVGGTGLYIRTLVRGLCPAPQADPLVRADLKKLREASGRVGLYAELMRVDPETAARLHSNDESKVMRALEVYRLSGRSISRIHDEHRFQENLFSALLIGLQRNKAALYRRIEERIDWQLTHGMVEETRALLDQGYGRELASMKGLGYRQVGAFLAHEYDYKEMVRRFKRDTRHFAKRQMTWFRKESGIAWLSIEESEPCERTAERVIALMEQFVRTLEEPAQSVALQQTMMGKGYV</sequence>
<dbReference type="GO" id="GO:0006400">
    <property type="term" value="P:tRNA modification"/>
    <property type="evidence" value="ECO:0007669"/>
    <property type="project" value="TreeGrafter"/>
</dbReference>
<dbReference type="Gene3D" id="1.10.20.140">
    <property type="match status" value="1"/>
</dbReference>
<proteinExistence type="inferred from homology"/>
<evidence type="ECO:0000256" key="11">
    <source>
        <dbReference type="RuleBase" id="RU003783"/>
    </source>
</evidence>
<evidence type="ECO:0000313" key="15">
    <source>
        <dbReference type="Proteomes" id="UP000593737"/>
    </source>
</evidence>
<dbReference type="NCBIfam" id="TIGR00174">
    <property type="entry name" value="miaA"/>
    <property type="match status" value="1"/>
</dbReference>
<dbReference type="Pfam" id="PF01715">
    <property type="entry name" value="IPPT"/>
    <property type="match status" value="1"/>
</dbReference>
<comment type="function">
    <text evidence="2 10 12">Catalyzes the transfer of a dimethylallyl group onto the adenine at position 37 in tRNAs that read codons beginning with uridine, leading to the formation of N6-(dimethylallyl)adenosine (i(6)A).</text>
</comment>
<evidence type="ECO:0000256" key="8">
    <source>
        <dbReference type="ARBA" id="ARBA00022842"/>
    </source>
</evidence>
<dbReference type="PANTHER" id="PTHR11088">
    <property type="entry name" value="TRNA DIMETHYLALLYLTRANSFERASE"/>
    <property type="match status" value="1"/>
</dbReference>
<evidence type="ECO:0000256" key="7">
    <source>
        <dbReference type="ARBA" id="ARBA00022840"/>
    </source>
</evidence>
<evidence type="ECO:0000256" key="1">
    <source>
        <dbReference type="ARBA" id="ARBA00001946"/>
    </source>
</evidence>
<dbReference type="GO" id="GO:0005524">
    <property type="term" value="F:ATP binding"/>
    <property type="evidence" value="ECO:0007669"/>
    <property type="project" value="UniProtKB-UniRule"/>
</dbReference>
<accession>A0A7S8FFZ4</accession>
<evidence type="ECO:0000256" key="3">
    <source>
        <dbReference type="ARBA" id="ARBA00005842"/>
    </source>
</evidence>
<comment type="similarity">
    <text evidence="3 10 13">Belongs to the IPP transferase family.</text>
</comment>
<dbReference type="GO" id="GO:0052381">
    <property type="term" value="F:tRNA dimethylallyltransferase activity"/>
    <property type="evidence" value="ECO:0007669"/>
    <property type="project" value="UniProtKB-UniRule"/>
</dbReference>
<dbReference type="HAMAP" id="MF_00185">
    <property type="entry name" value="IPP_trans"/>
    <property type="match status" value="1"/>
</dbReference>
<keyword evidence="8 10" id="KW-0460">Magnesium</keyword>
<dbReference type="PANTHER" id="PTHR11088:SF60">
    <property type="entry name" value="TRNA DIMETHYLALLYLTRANSFERASE"/>
    <property type="match status" value="1"/>
</dbReference>
<comment type="subunit">
    <text evidence="10">Monomer.</text>
</comment>
<dbReference type="AlphaFoldDB" id="A0A7S8FFZ4"/>
<feature type="binding site" evidence="10">
    <location>
        <begin position="37"/>
        <end position="42"/>
    </location>
    <ligand>
        <name>substrate</name>
    </ligand>
</feature>
<feature type="binding site" evidence="10">
    <location>
        <begin position="35"/>
        <end position="42"/>
    </location>
    <ligand>
        <name>ATP</name>
        <dbReference type="ChEBI" id="CHEBI:30616"/>
    </ligand>
</feature>
<keyword evidence="4 10" id="KW-0808">Transferase</keyword>
<evidence type="ECO:0000256" key="10">
    <source>
        <dbReference type="HAMAP-Rule" id="MF_00185"/>
    </source>
</evidence>